<feature type="binding site" evidence="5">
    <location>
        <position position="91"/>
    </location>
    <ligand>
        <name>Mg(2+)</name>
        <dbReference type="ChEBI" id="CHEBI:18420"/>
        <label>1</label>
    </ligand>
</feature>
<feature type="binding site" evidence="5">
    <location>
        <begin position="107"/>
        <end position="115"/>
    </location>
    <ligand>
        <name>5-phospho-alpha-D-ribose 1-diphosphate</name>
        <dbReference type="ChEBI" id="CHEBI:58017"/>
    </ligand>
</feature>
<dbReference type="SUPFAM" id="SSF52418">
    <property type="entry name" value="Nucleoside phosphorylase/phosphoribosyltransferase catalytic domain"/>
    <property type="match status" value="1"/>
</dbReference>
<keyword evidence="3 5" id="KW-0822">Tryptophan biosynthesis</keyword>
<feature type="binding site" evidence="5">
    <location>
        <position position="87"/>
    </location>
    <ligand>
        <name>5-phospho-alpha-D-ribose 1-diphosphate</name>
        <dbReference type="ChEBI" id="CHEBI:58017"/>
    </ligand>
</feature>
<dbReference type="Pfam" id="PF00591">
    <property type="entry name" value="Glycos_transf_3"/>
    <property type="match status" value="1"/>
</dbReference>
<evidence type="ECO:0000256" key="5">
    <source>
        <dbReference type="HAMAP-Rule" id="MF_00211"/>
    </source>
</evidence>
<feature type="binding site" evidence="5">
    <location>
        <position position="119"/>
    </location>
    <ligand>
        <name>5-phospho-alpha-D-ribose 1-diphosphate</name>
        <dbReference type="ChEBI" id="CHEBI:58017"/>
    </ligand>
</feature>
<dbReference type="PANTHER" id="PTHR43285">
    <property type="entry name" value="ANTHRANILATE PHOSPHORIBOSYLTRANSFERASE"/>
    <property type="match status" value="1"/>
</dbReference>
<keyword evidence="5" id="KW-0460">Magnesium</keyword>
<dbReference type="InterPro" id="IPR017459">
    <property type="entry name" value="Glycosyl_Trfase_fam3_N_dom"/>
</dbReference>
<dbReference type="InterPro" id="IPR036320">
    <property type="entry name" value="Glycosyl_Trfase_fam3_N_dom_sf"/>
</dbReference>
<comment type="function">
    <text evidence="5">Catalyzes the transfer of the phosphoribosyl group of 5-phosphorylribose-1-pyrophosphate (PRPP) to anthranilate to yield N-(5'-phosphoribosyl)-anthranilate (PRA).</text>
</comment>
<comment type="subunit">
    <text evidence="5">Homodimer.</text>
</comment>
<feature type="binding site" evidence="5">
    <location>
        <begin position="82"/>
        <end position="83"/>
    </location>
    <ligand>
        <name>5-phospho-alpha-D-ribose 1-diphosphate</name>
        <dbReference type="ChEBI" id="CHEBI:58017"/>
    </ligand>
</feature>
<dbReference type="Gene3D" id="1.20.970.10">
    <property type="entry name" value="Transferase, Pyrimidine Nucleoside Phosphorylase, Chain C"/>
    <property type="match status" value="1"/>
</dbReference>
<evidence type="ECO:0000259" key="6">
    <source>
        <dbReference type="Pfam" id="PF00591"/>
    </source>
</evidence>
<keyword evidence="2 5" id="KW-0808">Transferase</keyword>
<dbReference type="InterPro" id="IPR005940">
    <property type="entry name" value="Anthranilate_Pribosyl_Tfrase"/>
</dbReference>
<evidence type="ECO:0000313" key="8">
    <source>
        <dbReference type="EMBL" id="WDF82903.1"/>
    </source>
</evidence>
<accession>A0ABY7WRV2</accession>
<dbReference type="RefSeq" id="WP_274260665.1">
    <property type="nucleotide sequence ID" value="NZ_CP117884.1"/>
</dbReference>
<dbReference type="NCBIfam" id="TIGR01245">
    <property type="entry name" value="trpD"/>
    <property type="match status" value="1"/>
</dbReference>
<feature type="binding site" evidence="5">
    <location>
        <position position="110"/>
    </location>
    <ligand>
        <name>anthranilate</name>
        <dbReference type="ChEBI" id="CHEBI:16567"/>
        <label>1</label>
    </ligand>
</feature>
<reference evidence="8 9" key="1">
    <citation type="submission" date="2023-02" db="EMBL/GenBank/DDBJ databases">
        <title>Genome sequence of Lacticaseibacillus sp. KACC 23028.</title>
        <authorList>
            <person name="Kim S."/>
            <person name="Heo J."/>
            <person name="Kwon S.-W."/>
        </authorList>
    </citation>
    <scope>NUCLEOTIDE SEQUENCE [LARGE SCALE GENOMIC DNA]</scope>
    <source>
        <strain evidence="8 9">KACC 23028</strain>
    </source>
</reference>
<organism evidence="8 9">
    <name type="scientific">Lacticaseibacillus pabuli</name>
    <dbReference type="NCBI Taxonomy" id="3025672"/>
    <lineage>
        <taxon>Bacteria</taxon>
        <taxon>Bacillati</taxon>
        <taxon>Bacillota</taxon>
        <taxon>Bacilli</taxon>
        <taxon>Lactobacillales</taxon>
        <taxon>Lactobacillaceae</taxon>
        <taxon>Lacticaseibacillus</taxon>
    </lineage>
</organism>
<evidence type="ECO:0000313" key="9">
    <source>
        <dbReference type="Proteomes" id="UP001220377"/>
    </source>
</evidence>
<protein>
    <recommendedName>
        <fullName evidence="5">Anthranilate phosphoribosyltransferase</fullName>
        <ecNumber evidence="5">2.4.2.18</ecNumber>
    </recommendedName>
</protein>
<comment type="caution">
    <text evidence="5">Lacks conserved residue(s) required for the propagation of feature annotation.</text>
</comment>
<name>A0ABY7WRV2_9LACO</name>
<keyword evidence="5" id="KW-0028">Amino-acid biosynthesis</keyword>
<dbReference type="EC" id="2.4.2.18" evidence="5"/>
<gene>
    <name evidence="5 8" type="primary">trpD</name>
    <name evidence="8" type="ORF">PQ472_01280</name>
</gene>
<keyword evidence="1 5" id="KW-0328">Glycosyltransferase</keyword>
<comment type="cofactor">
    <cofactor evidence="5">
        <name>Mg(2+)</name>
        <dbReference type="ChEBI" id="CHEBI:18420"/>
    </cofactor>
    <text evidence="5">Binds 2 magnesium ions per monomer.</text>
</comment>
<comment type="similarity">
    <text evidence="5">Belongs to the anthranilate phosphoribosyltransferase family.</text>
</comment>
<feature type="binding site" evidence="5">
    <location>
        <position position="79"/>
    </location>
    <ligand>
        <name>anthranilate</name>
        <dbReference type="ChEBI" id="CHEBI:16567"/>
        <label>1</label>
    </ligand>
</feature>
<sequence length="339" mass="35211">MIITAIQKLANKEDLTLTETEAVINEIMDGKCDNTQISAFLTALAMKGETVPEIAGATTAMRAHALPFKTDRNVLEIVGTGGDHAATFNISTTSAFVVAGAGIPVAKHGNRAASSKSGAADVLEALGVGINATPEVSEAALDEYGICFMFAQEYHQAMRFVGPVRKELGIRTIFNILGPLANPAHANSQLLGVYSEDLLEPLAETLGKIGVTNALVVHGGDGLDEVTVTGPTDIVELRDGKTTKYTITPEQFGIKRATDADLVGGTPEENAAITRAILNNTPGPKLDAVLLNSACAIHAARPDVSIEQGLQMAKDSIASGAAAAKLADLIAATNEQVSA</sequence>
<keyword evidence="5" id="KW-0479">Metal-binding</keyword>
<feature type="binding site" evidence="5">
    <location>
        <position position="79"/>
    </location>
    <ligand>
        <name>5-phospho-alpha-D-ribose 1-diphosphate</name>
        <dbReference type="ChEBI" id="CHEBI:58017"/>
    </ligand>
</feature>
<feature type="binding site" evidence="5">
    <location>
        <position position="225"/>
    </location>
    <ligand>
        <name>Mg(2+)</name>
        <dbReference type="ChEBI" id="CHEBI:18420"/>
        <label>2</label>
    </ligand>
</feature>
<evidence type="ECO:0000256" key="3">
    <source>
        <dbReference type="ARBA" id="ARBA00022822"/>
    </source>
</evidence>
<feature type="binding site" evidence="5">
    <location>
        <begin position="89"/>
        <end position="92"/>
    </location>
    <ligand>
        <name>5-phospho-alpha-D-ribose 1-diphosphate</name>
        <dbReference type="ChEBI" id="CHEBI:58017"/>
    </ligand>
</feature>
<dbReference type="Gene3D" id="3.40.1030.10">
    <property type="entry name" value="Nucleoside phosphorylase/phosphoribosyltransferase catalytic domain"/>
    <property type="match status" value="1"/>
</dbReference>
<dbReference type="GO" id="GO:0004048">
    <property type="term" value="F:anthranilate phosphoribosyltransferase activity"/>
    <property type="evidence" value="ECO:0007669"/>
    <property type="project" value="UniProtKB-EC"/>
</dbReference>
<keyword evidence="4 5" id="KW-0057">Aromatic amino acid biosynthesis</keyword>
<evidence type="ECO:0000256" key="4">
    <source>
        <dbReference type="ARBA" id="ARBA00023141"/>
    </source>
</evidence>
<feature type="binding site" evidence="5">
    <location>
        <position position="165"/>
    </location>
    <ligand>
        <name>anthranilate</name>
        <dbReference type="ChEBI" id="CHEBI:16567"/>
        <label>2</label>
    </ligand>
</feature>
<keyword evidence="9" id="KW-1185">Reference proteome</keyword>
<feature type="domain" description="Glycosyl transferase family 3" evidence="6">
    <location>
        <begin position="73"/>
        <end position="322"/>
    </location>
</feature>
<feature type="domain" description="Glycosyl transferase family 3 N-terminal" evidence="7">
    <location>
        <begin position="5"/>
        <end position="65"/>
    </location>
</feature>
<evidence type="ECO:0000259" key="7">
    <source>
        <dbReference type="Pfam" id="PF02885"/>
    </source>
</evidence>
<evidence type="ECO:0000256" key="2">
    <source>
        <dbReference type="ARBA" id="ARBA00022679"/>
    </source>
</evidence>
<dbReference type="HAMAP" id="MF_00211">
    <property type="entry name" value="TrpD"/>
    <property type="match status" value="1"/>
</dbReference>
<dbReference type="PANTHER" id="PTHR43285:SF2">
    <property type="entry name" value="ANTHRANILATE PHOSPHORIBOSYLTRANSFERASE"/>
    <property type="match status" value="1"/>
</dbReference>
<dbReference type="EMBL" id="CP117884">
    <property type="protein sequence ID" value="WDF82903.1"/>
    <property type="molecule type" value="Genomic_DNA"/>
</dbReference>
<feature type="binding site" evidence="5">
    <location>
        <position position="224"/>
    </location>
    <ligand>
        <name>Mg(2+)</name>
        <dbReference type="ChEBI" id="CHEBI:18420"/>
        <label>2</label>
    </ligand>
</feature>
<comment type="catalytic activity">
    <reaction evidence="5">
        <text>N-(5-phospho-beta-D-ribosyl)anthranilate + diphosphate = 5-phospho-alpha-D-ribose 1-diphosphate + anthranilate</text>
        <dbReference type="Rhea" id="RHEA:11768"/>
        <dbReference type="ChEBI" id="CHEBI:16567"/>
        <dbReference type="ChEBI" id="CHEBI:18277"/>
        <dbReference type="ChEBI" id="CHEBI:33019"/>
        <dbReference type="ChEBI" id="CHEBI:58017"/>
        <dbReference type="EC" id="2.4.2.18"/>
    </reaction>
</comment>
<dbReference type="InterPro" id="IPR035902">
    <property type="entry name" value="Nuc_phospho_transferase"/>
</dbReference>
<dbReference type="SUPFAM" id="SSF47648">
    <property type="entry name" value="Nucleoside phosphorylase/phosphoribosyltransferase N-terminal domain"/>
    <property type="match status" value="1"/>
</dbReference>
<comment type="pathway">
    <text evidence="5">Amino-acid biosynthesis; L-tryptophan biosynthesis; L-tryptophan from chorismate: step 2/5.</text>
</comment>
<evidence type="ECO:0000256" key="1">
    <source>
        <dbReference type="ARBA" id="ARBA00022676"/>
    </source>
</evidence>
<dbReference type="Pfam" id="PF02885">
    <property type="entry name" value="Glycos_trans_3N"/>
    <property type="match status" value="1"/>
</dbReference>
<feature type="binding site" evidence="5">
    <location>
        <position position="225"/>
    </location>
    <ligand>
        <name>Mg(2+)</name>
        <dbReference type="ChEBI" id="CHEBI:18420"/>
        <label>1</label>
    </ligand>
</feature>
<proteinExistence type="inferred from homology"/>
<dbReference type="Proteomes" id="UP001220377">
    <property type="component" value="Chromosome"/>
</dbReference>
<dbReference type="InterPro" id="IPR000312">
    <property type="entry name" value="Glycosyl_Trfase_fam3"/>
</dbReference>